<evidence type="ECO:0000313" key="2">
    <source>
        <dbReference type="EMBL" id="KAK2090464.1"/>
    </source>
</evidence>
<protein>
    <submittedName>
        <fullName evidence="2">Procollagen-lysine,2-oxoglutarate 5-dioxygenase 2</fullName>
    </submittedName>
</protein>
<accession>A0ABQ9U077</accession>
<dbReference type="Pfam" id="PF25342">
    <property type="entry name" value="GT_PLOD"/>
    <property type="match status" value="1"/>
</dbReference>
<gene>
    <name evidence="2" type="primary">PLOD2_2</name>
    <name evidence="2" type="ORF">P7K49_031720</name>
</gene>
<name>A0ABQ9U077_SAGOE</name>
<keyword evidence="3" id="KW-1185">Reference proteome</keyword>
<sequence>MESPVLLDPPQPWAYWDDKLLVITVATKESDGFHRFMQSAKYFNYTVKVLGQGEEWRGGDGINSIGGGQKVRLMKEVMGHYADQDDLVVMFTECLLEVEFVALDDTLRPILTEK</sequence>
<feature type="domain" description="PLOD1-3-like GT" evidence="1">
    <location>
        <begin position="18"/>
        <end position="94"/>
    </location>
</feature>
<dbReference type="EMBL" id="JASSZA010000017">
    <property type="protein sequence ID" value="KAK2090464.1"/>
    <property type="molecule type" value="Genomic_DNA"/>
</dbReference>
<dbReference type="InterPro" id="IPR057589">
    <property type="entry name" value="GT_PLOD"/>
</dbReference>
<dbReference type="Proteomes" id="UP001266305">
    <property type="component" value="Unassembled WGS sequence"/>
</dbReference>
<organism evidence="2 3">
    <name type="scientific">Saguinus oedipus</name>
    <name type="common">Cotton-top tamarin</name>
    <name type="synonym">Oedipomidas oedipus</name>
    <dbReference type="NCBI Taxonomy" id="9490"/>
    <lineage>
        <taxon>Eukaryota</taxon>
        <taxon>Metazoa</taxon>
        <taxon>Chordata</taxon>
        <taxon>Craniata</taxon>
        <taxon>Vertebrata</taxon>
        <taxon>Euteleostomi</taxon>
        <taxon>Mammalia</taxon>
        <taxon>Eutheria</taxon>
        <taxon>Euarchontoglires</taxon>
        <taxon>Primates</taxon>
        <taxon>Haplorrhini</taxon>
        <taxon>Platyrrhini</taxon>
        <taxon>Cebidae</taxon>
        <taxon>Callitrichinae</taxon>
        <taxon>Saguinus</taxon>
    </lineage>
</organism>
<comment type="caution">
    <text evidence="2">The sequence shown here is derived from an EMBL/GenBank/DDBJ whole genome shotgun (WGS) entry which is preliminary data.</text>
</comment>
<evidence type="ECO:0000259" key="1">
    <source>
        <dbReference type="Pfam" id="PF25342"/>
    </source>
</evidence>
<proteinExistence type="predicted"/>
<evidence type="ECO:0000313" key="3">
    <source>
        <dbReference type="Proteomes" id="UP001266305"/>
    </source>
</evidence>
<reference evidence="2 3" key="1">
    <citation type="submission" date="2023-05" db="EMBL/GenBank/DDBJ databases">
        <title>B98-5 Cell Line De Novo Hybrid Assembly: An Optical Mapping Approach.</title>
        <authorList>
            <person name="Kananen K."/>
            <person name="Auerbach J.A."/>
            <person name="Kautto E."/>
            <person name="Blachly J.S."/>
        </authorList>
    </citation>
    <scope>NUCLEOTIDE SEQUENCE [LARGE SCALE GENOMIC DNA]</scope>
    <source>
        <strain evidence="2">B95-8</strain>
        <tissue evidence="2">Cell line</tissue>
    </source>
</reference>